<sequence length="147" mass="16087">MARAPTMADLRMRLEVIQRDIEKLKAQETLLLEMLQEVPAAKKGGRARKGSVKQTVIDLLTEVGSKGLNANSALDLAKGKGIELERGSVSSLLSRLKHDGVVVYDDDVYRLTEFANQEPSQSQPKPAPAYPVSGVVHRMRTSGDKAF</sequence>
<organism evidence="1 2">
    <name type="scientific">Sinisalibacter aestuarii</name>
    <dbReference type="NCBI Taxonomy" id="2949426"/>
    <lineage>
        <taxon>Bacteria</taxon>
        <taxon>Pseudomonadati</taxon>
        <taxon>Pseudomonadota</taxon>
        <taxon>Alphaproteobacteria</taxon>
        <taxon>Rhodobacterales</taxon>
        <taxon>Roseobacteraceae</taxon>
        <taxon>Sinisalibacter</taxon>
    </lineage>
</organism>
<keyword evidence="2" id="KW-1185">Reference proteome</keyword>
<comment type="caution">
    <text evidence="1">The sequence shown here is derived from an EMBL/GenBank/DDBJ whole genome shotgun (WGS) entry which is preliminary data.</text>
</comment>
<dbReference type="EMBL" id="BROH01000001">
    <property type="protein sequence ID" value="GKY86758.1"/>
    <property type="molecule type" value="Genomic_DNA"/>
</dbReference>
<evidence type="ECO:0000313" key="2">
    <source>
        <dbReference type="Proteomes" id="UP001144205"/>
    </source>
</evidence>
<dbReference type="Proteomes" id="UP001144205">
    <property type="component" value="Unassembled WGS sequence"/>
</dbReference>
<evidence type="ECO:0000313" key="1">
    <source>
        <dbReference type="EMBL" id="GKY86758.1"/>
    </source>
</evidence>
<accession>A0ABQ5LPT9</accession>
<reference evidence="1" key="1">
    <citation type="journal article" date="2023" name="Int. J. Syst. Evol. Microbiol.">
        <title>Sinisalibacter aestuarii sp. nov., isolated from estuarine sediment of the Arakawa River.</title>
        <authorList>
            <person name="Arafat S.T."/>
            <person name="Hirano S."/>
            <person name="Sato A."/>
            <person name="Takeuchi K."/>
            <person name="Yasuda T."/>
            <person name="Terahara T."/>
            <person name="Hamada M."/>
            <person name="Kobayashi T."/>
        </authorList>
    </citation>
    <scope>NUCLEOTIDE SEQUENCE</scope>
    <source>
        <strain evidence="1">B-399</strain>
    </source>
</reference>
<proteinExistence type="predicted"/>
<name>A0ABQ5LPT9_9RHOB</name>
<gene>
    <name evidence="1" type="ORF">STA1M1_06270</name>
</gene>
<protein>
    <submittedName>
        <fullName evidence="1">Uncharacterized protein</fullName>
    </submittedName>
</protein>